<accession>A0AAN9YN68</accession>
<comment type="caution">
    <text evidence="6">The sequence shown here is derived from an EMBL/GenBank/DDBJ whole genome shotgun (WGS) entry which is preliminary data.</text>
</comment>
<feature type="region of interest" description="Disordered" evidence="5">
    <location>
        <begin position="168"/>
        <end position="193"/>
    </location>
</feature>
<proteinExistence type="inferred from homology"/>
<gene>
    <name evidence="6" type="ORF">SLS62_005861</name>
</gene>
<keyword evidence="2" id="KW-0689">Ribosomal protein</keyword>
<sequence length="193" mass="21381">MAASQTLAAAANTTVQRVAKEFHGIVVSAGKMDKTVKVKYGGMRYEPKVQKYFKQPRYALAHDPRNSTRQGDVVAIAQSWRESQHVRHVVRHIIAPYGPPISERPPVPTLEERVAERAARREAKDERRAERRRVAILERAVATLEDRDAPRALRKGGHILKEVAQALGVPVPGEGQGQGQGGKREENGDSEVD</sequence>
<evidence type="ECO:0008006" key="8">
    <source>
        <dbReference type="Google" id="ProtNLM"/>
    </source>
</evidence>
<dbReference type="Gene3D" id="2.40.50.140">
    <property type="entry name" value="Nucleic acid-binding proteins"/>
    <property type="match status" value="1"/>
</dbReference>
<dbReference type="GO" id="GO:0005840">
    <property type="term" value="C:ribosome"/>
    <property type="evidence" value="ECO:0007669"/>
    <property type="project" value="UniProtKB-KW"/>
</dbReference>
<evidence type="ECO:0000256" key="3">
    <source>
        <dbReference type="ARBA" id="ARBA00023274"/>
    </source>
</evidence>
<reference evidence="6 7" key="1">
    <citation type="submission" date="2024-02" db="EMBL/GenBank/DDBJ databases">
        <title>De novo assembly and annotation of 12 fungi associated with fruit tree decline syndrome in Ontario, Canada.</title>
        <authorList>
            <person name="Sulman M."/>
            <person name="Ellouze W."/>
            <person name="Ilyukhin E."/>
        </authorList>
    </citation>
    <scope>NUCLEOTIDE SEQUENCE [LARGE SCALE GENOMIC DNA]</scope>
    <source>
        <strain evidence="6 7">M11/M66-122</strain>
    </source>
</reference>
<dbReference type="SUPFAM" id="SSF50249">
    <property type="entry name" value="Nucleic acid-binding proteins"/>
    <property type="match status" value="1"/>
</dbReference>
<feature type="coiled-coil region" evidence="4">
    <location>
        <begin position="120"/>
        <end position="147"/>
    </location>
</feature>
<evidence type="ECO:0000256" key="5">
    <source>
        <dbReference type="SAM" id="MobiDB-lite"/>
    </source>
</evidence>
<comment type="similarity">
    <text evidence="1">Belongs to the universal ribosomal protein uS17 family.</text>
</comment>
<evidence type="ECO:0000256" key="1">
    <source>
        <dbReference type="ARBA" id="ARBA00010254"/>
    </source>
</evidence>
<dbReference type="InterPro" id="IPR000266">
    <property type="entry name" value="Ribosomal_uS17"/>
</dbReference>
<dbReference type="AlphaFoldDB" id="A0AAN9YN68"/>
<protein>
    <recommendedName>
        <fullName evidence="8">Mitochondrial ribosomal protein S17</fullName>
    </recommendedName>
</protein>
<keyword evidence="7" id="KW-1185">Reference proteome</keyword>
<evidence type="ECO:0000313" key="6">
    <source>
        <dbReference type="EMBL" id="KAK7752118.1"/>
    </source>
</evidence>
<dbReference type="GO" id="GO:1990904">
    <property type="term" value="C:ribonucleoprotein complex"/>
    <property type="evidence" value="ECO:0007669"/>
    <property type="project" value="UniProtKB-KW"/>
</dbReference>
<dbReference type="GO" id="GO:0006412">
    <property type="term" value="P:translation"/>
    <property type="evidence" value="ECO:0007669"/>
    <property type="project" value="InterPro"/>
</dbReference>
<dbReference type="GO" id="GO:0005739">
    <property type="term" value="C:mitochondrion"/>
    <property type="evidence" value="ECO:0007669"/>
    <property type="project" value="TreeGrafter"/>
</dbReference>
<dbReference type="PANTHER" id="PTHR10744">
    <property type="entry name" value="40S RIBOSOMAL PROTEIN S11 FAMILY MEMBER"/>
    <property type="match status" value="1"/>
</dbReference>
<dbReference type="PANTHER" id="PTHR10744:SF1">
    <property type="entry name" value="SMALL RIBOSOMAL SUBUNIT PROTEIN US17M"/>
    <property type="match status" value="1"/>
</dbReference>
<dbReference type="GO" id="GO:0003735">
    <property type="term" value="F:structural constituent of ribosome"/>
    <property type="evidence" value="ECO:0007669"/>
    <property type="project" value="InterPro"/>
</dbReference>
<name>A0AAN9YN68_9PEZI</name>
<dbReference type="Proteomes" id="UP001320420">
    <property type="component" value="Unassembled WGS sequence"/>
</dbReference>
<evidence type="ECO:0000313" key="7">
    <source>
        <dbReference type="Proteomes" id="UP001320420"/>
    </source>
</evidence>
<evidence type="ECO:0000256" key="4">
    <source>
        <dbReference type="SAM" id="Coils"/>
    </source>
</evidence>
<dbReference type="EMBL" id="JAKJXP020000041">
    <property type="protein sequence ID" value="KAK7752118.1"/>
    <property type="molecule type" value="Genomic_DNA"/>
</dbReference>
<keyword evidence="3" id="KW-0687">Ribonucleoprotein</keyword>
<keyword evidence="4" id="KW-0175">Coiled coil</keyword>
<dbReference type="InterPro" id="IPR012340">
    <property type="entry name" value="NA-bd_OB-fold"/>
</dbReference>
<organism evidence="6 7">
    <name type="scientific">Diatrype stigma</name>
    <dbReference type="NCBI Taxonomy" id="117547"/>
    <lineage>
        <taxon>Eukaryota</taxon>
        <taxon>Fungi</taxon>
        <taxon>Dikarya</taxon>
        <taxon>Ascomycota</taxon>
        <taxon>Pezizomycotina</taxon>
        <taxon>Sordariomycetes</taxon>
        <taxon>Xylariomycetidae</taxon>
        <taxon>Xylariales</taxon>
        <taxon>Diatrypaceae</taxon>
        <taxon>Diatrype</taxon>
    </lineage>
</organism>
<dbReference type="Pfam" id="PF00366">
    <property type="entry name" value="Ribosomal_S17"/>
    <property type="match status" value="1"/>
</dbReference>
<evidence type="ECO:0000256" key="2">
    <source>
        <dbReference type="ARBA" id="ARBA00022980"/>
    </source>
</evidence>
<dbReference type="CDD" id="cd00364">
    <property type="entry name" value="Ribosomal_uS17"/>
    <property type="match status" value="1"/>
</dbReference>